<dbReference type="PANTHER" id="PTHR14944:SF4">
    <property type="entry name" value="RPA1 RELATED SINGLE STRANDED DNA BINDING PROTEIN, X-LINKED"/>
    <property type="match status" value="1"/>
</dbReference>
<proteinExistence type="predicted"/>
<name>A0A8T2NMS0_9TELE</name>
<sequence length="663" mass="75061">MTRPFRLVGNITCHCGTMKIHTGDYGSPASLQRTWCWMAYFEVADQSGSMSMVLWNALCPEWYQRLNVGTVLYLQNYTLKKSYQNRSRPTLPDTKMKTFTSIEIGLNPRNPTAVIDVIPPKSVRPQWGLPDVPYQFISRSELDSLPNNYTCDVIGLVTFVGRFPEKYWTYRWVHVVDGTSDRPFILEIFASSQPEIFSGICPMTYFVCTQMRVCRQTDTTVSYLTSSCETQIYITGFHKGQPYVSNPAVKSFIQWTKTLKDSVMLKKTVIGGHYCYPPSPPVFTQTIADGTAEVPVVYASELKEALEGLQYREHKRMAIQGLITAVQYMPWPEQDQVPEQPAEQVSPERSSSRPANIATGFHSATGLTEAAARETMANSDAESANRGLSPRKRRKDMQETRKVKRRYLTRAVVQQERESGKDRTEGEDLEPEEEEDEEEEQPDLNPEQSSGHGPQPPTAVLLCTSTPEERQKGDRPSAEWESSAWAVLRADLLEHFHFDDLQSESVPRRFSFEDKDYLLQQNNLHPAEWTAHESHPDQNLNSYTPVTCNGYFKITILGINQQTAIDTVFLPVLSHEDPRSIGLPQDAHDNTMLSCLSTGFVSPLRNPTEEDRSTHIDLGEIVKTAAELEGMHVVCLMDFCHLGGQKVEVFINKIYKTTDVALV</sequence>
<accession>A0A8T2NMS0</accession>
<dbReference type="EMBL" id="JAFBMS010000060">
    <property type="protein sequence ID" value="KAG9338922.1"/>
    <property type="molecule type" value="Genomic_DNA"/>
</dbReference>
<dbReference type="PANTHER" id="PTHR14944">
    <property type="entry name" value="RPA-RELATED PROTEIN RADX"/>
    <property type="match status" value="1"/>
</dbReference>
<dbReference type="GO" id="GO:0003697">
    <property type="term" value="F:single-stranded DNA binding"/>
    <property type="evidence" value="ECO:0007669"/>
    <property type="project" value="InterPro"/>
</dbReference>
<dbReference type="AlphaFoldDB" id="A0A8T2NMS0"/>
<keyword evidence="3" id="KW-1185">Reference proteome</keyword>
<dbReference type="Gene3D" id="2.40.50.140">
    <property type="entry name" value="Nucleic acid-binding proteins"/>
    <property type="match status" value="1"/>
</dbReference>
<evidence type="ECO:0000313" key="3">
    <source>
        <dbReference type="Proteomes" id="UP000824540"/>
    </source>
</evidence>
<organism evidence="2 3">
    <name type="scientific">Albula glossodonta</name>
    <name type="common">roundjaw bonefish</name>
    <dbReference type="NCBI Taxonomy" id="121402"/>
    <lineage>
        <taxon>Eukaryota</taxon>
        <taxon>Metazoa</taxon>
        <taxon>Chordata</taxon>
        <taxon>Craniata</taxon>
        <taxon>Vertebrata</taxon>
        <taxon>Euteleostomi</taxon>
        <taxon>Actinopterygii</taxon>
        <taxon>Neopterygii</taxon>
        <taxon>Teleostei</taxon>
        <taxon>Albuliformes</taxon>
        <taxon>Albulidae</taxon>
        <taxon>Albula</taxon>
    </lineage>
</organism>
<dbReference type="OrthoDB" id="123282at2759"/>
<reference evidence="2" key="1">
    <citation type="thesis" date="2021" institute="BYU ScholarsArchive" country="Provo, UT, USA">
        <title>Applications of and Algorithms for Genome Assembly and Genomic Analyses with an Emphasis on Marine Teleosts.</title>
        <authorList>
            <person name="Pickett B.D."/>
        </authorList>
    </citation>
    <scope>NUCLEOTIDE SEQUENCE</scope>
    <source>
        <strain evidence="2">HI-2016</strain>
    </source>
</reference>
<feature type="compositionally biased region" description="Basic and acidic residues" evidence="1">
    <location>
        <begin position="415"/>
        <end position="426"/>
    </location>
</feature>
<dbReference type="Pfam" id="PF17659">
    <property type="entry name" value="RADX"/>
    <property type="match status" value="1"/>
</dbReference>
<comment type="caution">
    <text evidence="2">The sequence shown here is derived from an EMBL/GenBank/DDBJ whole genome shotgun (WGS) entry which is preliminary data.</text>
</comment>
<feature type="region of interest" description="Disordered" evidence="1">
    <location>
        <begin position="334"/>
        <end position="461"/>
    </location>
</feature>
<evidence type="ECO:0008006" key="4">
    <source>
        <dbReference type="Google" id="ProtNLM"/>
    </source>
</evidence>
<protein>
    <recommendedName>
        <fullName evidence="4">RPA-related protein RADX-like</fullName>
    </recommendedName>
</protein>
<gene>
    <name evidence="2" type="ORF">JZ751_024312</name>
</gene>
<dbReference type="Proteomes" id="UP000824540">
    <property type="component" value="Unassembled WGS sequence"/>
</dbReference>
<dbReference type="InterPro" id="IPR012340">
    <property type="entry name" value="NA-bd_OB-fold"/>
</dbReference>
<evidence type="ECO:0000313" key="2">
    <source>
        <dbReference type="EMBL" id="KAG9338922.1"/>
    </source>
</evidence>
<dbReference type="InterPro" id="IPR040893">
    <property type="entry name" value="RADX"/>
</dbReference>
<evidence type="ECO:0000256" key="1">
    <source>
        <dbReference type="SAM" id="MobiDB-lite"/>
    </source>
</evidence>
<feature type="compositionally biased region" description="Acidic residues" evidence="1">
    <location>
        <begin position="427"/>
        <end position="442"/>
    </location>
</feature>